<dbReference type="EMBL" id="SZYD01000003">
    <property type="protein sequence ID" value="KAD6794408.1"/>
    <property type="molecule type" value="Genomic_DNA"/>
</dbReference>
<dbReference type="AlphaFoldDB" id="A0A5N6PKM1"/>
<dbReference type="GO" id="GO:0051639">
    <property type="term" value="P:actin filament network formation"/>
    <property type="evidence" value="ECO:0007669"/>
    <property type="project" value="TreeGrafter"/>
</dbReference>
<keyword evidence="2" id="KW-0677">Repeat</keyword>
<sequence length="119" mass="13453">MVFFFLELLSAVDKRVINWVPVTNGDTEEVKKLNVTYIISVARKLGCSIFLLPEDILEVNPKMMLILTASIMYWILLQKAKVNGEDISPEEEGNAAMDDDANQDGVTEEKEEMTENNVE</sequence>
<dbReference type="GO" id="GO:0005737">
    <property type="term" value="C:cytoplasm"/>
    <property type="evidence" value="ECO:0007669"/>
    <property type="project" value="TreeGrafter"/>
</dbReference>
<comment type="subunit">
    <text evidence="1">Interacts with F-actin.</text>
</comment>
<feature type="domain" description="Calponin-homology (CH)" evidence="5">
    <location>
        <begin position="1"/>
        <end position="76"/>
    </location>
</feature>
<proteinExistence type="predicted"/>
<dbReference type="Proteomes" id="UP000326396">
    <property type="component" value="Linkage Group LG11"/>
</dbReference>
<dbReference type="GO" id="GO:0051017">
    <property type="term" value="P:actin filament bundle assembly"/>
    <property type="evidence" value="ECO:0007669"/>
    <property type="project" value="InterPro"/>
</dbReference>
<keyword evidence="3" id="KW-0009">Actin-binding</keyword>
<dbReference type="InterPro" id="IPR001715">
    <property type="entry name" value="CH_dom"/>
</dbReference>
<dbReference type="Pfam" id="PF00307">
    <property type="entry name" value="CH"/>
    <property type="match status" value="1"/>
</dbReference>
<dbReference type="GO" id="GO:0005884">
    <property type="term" value="C:actin filament"/>
    <property type="evidence" value="ECO:0007669"/>
    <property type="project" value="TreeGrafter"/>
</dbReference>
<dbReference type="GO" id="GO:0032432">
    <property type="term" value="C:actin filament bundle"/>
    <property type="evidence" value="ECO:0007669"/>
    <property type="project" value="TreeGrafter"/>
</dbReference>
<evidence type="ECO:0000256" key="2">
    <source>
        <dbReference type="ARBA" id="ARBA00022737"/>
    </source>
</evidence>
<evidence type="ECO:0000256" key="3">
    <source>
        <dbReference type="ARBA" id="ARBA00023203"/>
    </source>
</evidence>
<evidence type="ECO:0000313" key="6">
    <source>
        <dbReference type="EMBL" id="KAD1326115.1"/>
    </source>
</evidence>
<evidence type="ECO:0000256" key="1">
    <source>
        <dbReference type="ARBA" id="ARBA00011385"/>
    </source>
</evidence>
<dbReference type="EMBL" id="SZYD01000860">
    <property type="protein sequence ID" value="KAD1326115.1"/>
    <property type="molecule type" value="Genomic_DNA"/>
</dbReference>
<name>A0A5N6PKM1_9ASTR</name>
<protein>
    <recommendedName>
        <fullName evidence="5">Calponin-homology (CH) domain-containing protein</fullName>
    </recommendedName>
</protein>
<dbReference type="SUPFAM" id="SSF47576">
    <property type="entry name" value="Calponin-homology domain, CH-domain"/>
    <property type="match status" value="1"/>
</dbReference>
<keyword evidence="8" id="KW-1185">Reference proteome</keyword>
<dbReference type="PROSITE" id="PS50021">
    <property type="entry name" value="CH"/>
    <property type="match status" value="1"/>
</dbReference>
<dbReference type="PANTHER" id="PTHR19961:SF79">
    <property type="entry name" value="FIMBRIN-5"/>
    <property type="match status" value="1"/>
</dbReference>
<dbReference type="InterPro" id="IPR039959">
    <property type="entry name" value="Fimbrin/Plastin"/>
</dbReference>
<dbReference type="GO" id="GO:0051015">
    <property type="term" value="F:actin filament binding"/>
    <property type="evidence" value="ECO:0007669"/>
    <property type="project" value="InterPro"/>
</dbReference>
<organism evidence="7 8">
    <name type="scientific">Mikania micrantha</name>
    <name type="common">bitter vine</name>
    <dbReference type="NCBI Taxonomy" id="192012"/>
    <lineage>
        <taxon>Eukaryota</taxon>
        <taxon>Viridiplantae</taxon>
        <taxon>Streptophyta</taxon>
        <taxon>Embryophyta</taxon>
        <taxon>Tracheophyta</taxon>
        <taxon>Spermatophyta</taxon>
        <taxon>Magnoliopsida</taxon>
        <taxon>eudicotyledons</taxon>
        <taxon>Gunneridae</taxon>
        <taxon>Pentapetalae</taxon>
        <taxon>asterids</taxon>
        <taxon>campanulids</taxon>
        <taxon>Asterales</taxon>
        <taxon>Asteraceae</taxon>
        <taxon>Asteroideae</taxon>
        <taxon>Heliantheae alliance</taxon>
        <taxon>Eupatorieae</taxon>
        <taxon>Mikania</taxon>
    </lineage>
</organism>
<dbReference type="FunFam" id="1.10.418.10:FF:000119">
    <property type="entry name" value="Fimbrin-like protein 2-like"/>
    <property type="match status" value="1"/>
</dbReference>
<evidence type="ECO:0000256" key="4">
    <source>
        <dbReference type="SAM" id="MobiDB-lite"/>
    </source>
</evidence>
<gene>
    <name evidence="7" type="ORF">E3N88_05304</name>
    <name evidence="6" type="ORF">E3N88_43019</name>
</gene>
<evidence type="ECO:0000313" key="8">
    <source>
        <dbReference type="Proteomes" id="UP000326396"/>
    </source>
</evidence>
<feature type="compositionally biased region" description="Acidic residues" evidence="4">
    <location>
        <begin position="87"/>
        <end position="102"/>
    </location>
</feature>
<evidence type="ECO:0000259" key="5">
    <source>
        <dbReference type="PROSITE" id="PS50021"/>
    </source>
</evidence>
<dbReference type="Gene3D" id="1.10.418.10">
    <property type="entry name" value="Calponin-like domain"/>
    <property type="match status" value="1"/>
</dbReference>
<reference evidence="7 8" key="1">
    <citation type="submission" date="2019-05" db="EMBL/GenBank/DDBJ databases">
        <title>Mikania micrantha, genome provides insights into the molecular mechanism of rapid growth.</title>
        <authorList>
            <person name="Liu B."/>
        </authorList>
    </citation>
    <scope>NUCLEOTIDE SEQUENCE [LARGE SCALE GENOMIC DNA]</scope>
    <source>
        <strain evidence="7">NLD-2019</strain>
        <tissue evidence="7">Leaf</tissue>
    </source>
</reference>
<feature type="compositionally biased region" description="Acidic residues" evidence="4">
    <location>
        <begin position="109"/>
        <end position="119"/>
    </location>
</feature>
<evidence type="ECO:0000313" key="7">
    <source>
        <dbReference type="EMBL" id="KAD6794408.1"/>
    </source>
</evidence>
<dbReference type="OrthoDB" id="431378at2759"/>
<dbReference type="PANTHER" id="PTHR19961">
    <property type="entry name" value="FIMBRIN/PLASTIN"/>
    <property type="match status" value="1"/>
</dbReference>
<dbReference type="InterPro" id="IPR036872">
    <property type="entry name" value="CH_dom_sf"/>
</dbReference>
<feature type="region of interest" description="Disordered" evidence="4">
    <location>
        <begin position="87"/>
        <end position="119"/>
    </location>
</feature>
<accession>A0A5N6PKM1</accession>
<comment type="caution">
    <text evidence="7">The sequence shown here is derived from an EMBL/GenBank/DDBJ whole genome shotgun (WGS) entry which is preliminary data.</text>
</comment>